<evidence type="ECO:0000313" key="4">
    <source>
        <dbReference type="Proteomes" id="UP000814385"/>
    </source>
</evidence>
<dbReference type="InterPro" id="IPR001347">
    <property type="entry name" value="SIS_dom"/>
</dbReference>
<dbReference type="InterPro" id="IPR036388">
    <property type="entry name" value="WH-like_DNA-bd_sf"/>
</dbReference>
<feature type="domain" description="SIS" evidence="2">
    <location>
        <begin position="155"/>
        <end position="304"/>
    </location>
</feature>
<evidence type="ECO:0000259" key="2">
    <source>
        <dbReference type="PROSITE" id="PS51464"/>
    </source>
</evidence>
<dbReference type="Gene3D" id="1.10.10.10">
    <property type="entry name" value="Winged helix-like DNA-binding domain superfamily/Winged helix DNA-binding domain"/>
    <property type="match status" value="1"/>
</dbReference>
<dbReference type="CDD" id="cd05013">
    <property type="entry name" value="SIS_RpiR"/>
    <property type="match status" value="1"/>
</dbReference>
<proteinExistence type="predicted"/>
<reference evidence="3 4" key="1">
    <citation type="submission" date="2020-05" db="EMBL/GenBank/DDBJ databases">
        <title>Comparative genomic analysis of denitrifying bacteria from Halomonas genus.</title>
        <authorList>
            <person name="Wang L."/>
            <person name="Shao Z."/>
        </authorList>
    </citation>
    <scope>NUCLEOTIDE SEQUENCE [LARGE SCALE GENOMIC DNA]</scope>
    <source>
        <strain evidence="3 4">A4</strain>
    </source>
</reference>
<evidence type="ECO:0000313" key="3">
    <source>
        <dbReference type="EMBL" id="MCG6658436.1"/>
    </source>
</evidence>
<dbReference type="SUPFAM" id="SSF46689">
    <property type="entry name" value="Homeodomain-like"/>
    <property type="match status" value="1"/>
</dbReference>
<comment type="caution">
    <text evidence="3">The sequence shown here is derived from an EMBL/GenBank/DDBJ whole genome shotgun (WGS) entry which is preliminary data.</text>
</comment>
<protein>
    <submittedName>
        <fullName evidence="3">MurR/RpiR family transcriptional regulator</fullName>
    </submittedName>
</protein>
<dbReference type="InterPro" id="IPR047640">
    <property type="entry name" value="RpiR-like"/>
</dbReference>
<organism evidence="3 4">
    <name type="scientific">Billgrantia campisalis</name>
    <dbReference type="NCBI Taxonomy" id="74661"/>
    <lineage>
        <taxon>Bacteria</taxon>
        <taxon>Pseudomonadati</taxon>
        <taxon>Pseudomonadota</taxon>
        <taxon>Gammaproteobacteria</taxon>
        <taxon>Oceanospirillales</taxon>
        <taxon>Halomonadaceae</taxon>
        <taxon>Billgrantia</taxon>
    </lineage>
</organism>
<dbReference type="PANTHER" id="PTHR30514">
    <property type="entry name" value="GLUCOKINASE"/>
    <property type="match status" value="1"/>
</dbReference>
<dbReference type="Pfam" id="PF01380">
    <property type="entry name" value="SIS"/>
    <property type="match status" value="1"/>
</dbReference>
<dbReference type="InterPro" id="IPR009057">
    <property type="entry name" value="Homeodomain-like_sf"/>
</dbReference>
<dbReference type="Gene3D" id="3.40.50.10490">
    <property type="entry name" value="Glucose-6-phosphate isomerase like protein, domain 1"/>
    <property type="match status" value="1"/>
</dbReference>
<accession>A0ABS9P9V9</accession>
<evidence type="ECO:0000256" key="1">
    <source>
        <dbReference type="SAM" id="MobiDB-lite"/>
    </source>
</evidence>
<feature type="region of interest" description="Disordered" evidence="1">
    <location>
        <begin position="1"/>
        <end position="20"/>
    </location>
</feature>
<dbReference type="PANTHER" id="PTHR30514:SF18">
    <property type="entry name" value="RPIR-FAMILY TRANSCRIPTIONAL REGULATOR"/>
    <property type="match status" value="1"/>
</dbReference>
<dbReference type="PROSITE" id="PS51464">
    <property type="entry name" value="SIS"/>
    <property type="match status" value="1"/>
</dbReference>
<dbReference type="InterPro" id="IPR046348">
    <property type="entry name" value="SIS_dom_sf"/>
</dbReference>
<dbReference type="SUPFAM" id="SSF53697">
    <property type="entry name" value="SIS domain"/>
    <property type="match status" value="1"/>
</dbReference>
<name>A0ABS9P9V9_9GAMM</name>
<dbReference type="EMBL" id="JABFUC010000008">
    <property type="protein sequence ID" value="MCG6658436.1"/>
    <property type="molecule type" value="Genomic_DNA"/>
</dbReference>
<sequence length="313" mass="33859">MIDQEQRPSMPDTTRNARPPETVEALRELSLCISRGESDLRLGPKAQEVLARLIELNGDQALLSISTAARHLQVNPSTISRLARSLGYERFSDLQSVLLSTSLSQSSSFYSDHASAALKADRHCLKAQAVRLCTENQQNIERFGQGLSQADLEAFAEAVMAADRVRLYGVRQFYALCSFTAYGLGMIRADVGLLNDNSNGVAEGLAAMSPGDVLIASSCKPYTRQVVDVCRLAHEHGVKTLVITDYASSPLVRHSGVSILVPHETSFISNSMVAFFAAAECLINACATVAGDVAATAISRRDHFIDELGIEMP</sequence>
<dbReference type="InterPro" id="IPR035472">
    <property type="entry name" value="RpiR-like_SIS"/>
</dbReference>
<dbReference type="Proteomes" id="UP000814385">
    <property type="component" value="Unassembled WGS sequence"/>
</dbReference>
<keyword evidence="4" id="KW-1185">Reference proteome</keyword>
<gene>
    <name evidence="3" type="ORF">HOP52_11800</name>
</gene>